<dbReference type="EMBL" id="CP017174">
    <property type="protein sequence ID" value="QDE71711.1"/>
    <property type="molecule type" value="Genomic_DNA"/>
</dbReference>
<gene>
    <name evidence="1" type="ORF">BHS09_34615</name>
</gene>
<dbReference type="AlphaFoldDB" id="A0AAE6G6B2"/>
<dbReference type="Proteomes" id="UP000320179">
    <property type="component" value="Chromosome"/>
</dbReference>
<proteinExistence type="predicted"/>
<protein>
    <submittedName>
        <fullName evidence="1">Uncharacterized protein</fullName>
    </submittedName>
</protein>
<organism evidence="1 2">
    <name type="scientific">Myxococcus xanthus</name>
    <dbReference type="NCBI Taxonomy" id="34"/>
    <lineage>
        <taxon>Bacteria</taxon>
        <taxon>Pseudomonadati</taxon>
        <taxon>Myxococcota</taxon>
        <taxon>Myxococcia</taxon>
        <taxon>Myxococcales</taxon>
        <taxon>Cystobacterineae</taxon>
        <taxon>Myxococcaceae</taxon>
        <taxon>Myxococcus</taxon>
    </lineage>
</organism>
<evidence type="ECO:0000313" key="1">
    <source>
        <dbReference type="EMBL" id="QDE71711.1"/>
    </source>
</evidence>
<sequence>MFHPLPLSRATLKCRCAPQAQPVEPEKPMSWPSFTTSPGFTTTALKWRYCVSSPSPWEMTT</sequence>
<name>A0AAE6G6B2_MYXXA</name>
<reference evidence="1 2" key="1">
    <citation type="journal article" date="2019" name="Science">
        <title>Social genes are selection hotspots in kin groups of a soil microbe.</title>
        <authorList>
            <person name="Wielgoss S."/>
            <person name="Wolfensberger R."/>
            <person name="Sun L."/>
            <person name="Fiegna F."/>
            <person name="Velicer G.J."/>
        </authorList>
    </citation>
    <scope>NUCLEOTIDE SEQUENCE [LARGE SCALE GENOMIC DNA]</scope>
    <source>
        <strain evidence="1 2">MC3.5.9c15</strain>
    </source>
</reference>
<evidence type="ECO:0000313" key="2">
    <source>
        <dbReference type="Proteomes" id="UP000320179"/>
    </source>
</evidence>
<accession>A0AAE6G6B2</accession>